<dbReference type="RefSeq" id="WP_306736634.1">
    <property type="nucleotide sequence ID" value="NZ_JANHAX010000005.1"/>
</dbReference>
<reference evidence="1" key="1">
    <citation type="submission" date="2022-07" db="EMBL/GenBank/DDBJ databases">
        <authorList>
            <person name="Otstavnykh N."/>
            <person name="Isaeva M."/>
            <person name="Bystritskaya E."/>
        </authorList>
    </citation>
    <scope>NUCLEOTIDE SEQUENCE</scope>
    <source>
        <strain evidence="1">KCTC 52189</strain>
    </source>
</reference>
<dbReference type="EMBL" id="JANHAX010000005">
    <property type="protein sequence ID" value="MDQ2091343.1"/>
    <property type="molecule type" value="Genomic_DNA"/>
</dbReference>
<reference evidence="1" key="2">
    <citation type="submission" date="2023-02" db="EMBL/GenBank/DDBJ databases">
        <title>'Rhodoalgimonas zhirmunskyi' gen. nov., isolated from a red alga.</title>
        <authorList>
            <person name="Nedashkovskaya O.I."/>
            <person name="Otstavnykh N.Y."/>
            <person name="Bystritskaya E.P."/>
            <person name="Balabanova L.A."/>
            <person name="Isaeva M.P."/>
        </authorList>
    </citation>
    <scope>NUCLEOTIDE SEQUENCE</scope>
    <source>
        <strain evidence="1">KCTC 52189</strain>
    </source>
</reference>
<evidence type="ECO:0000313" key="2">
    <source>
        <dbReference type="Proteomes" id="UP001226762"/>
    </source>
</evidence>
<organism evidence="1 2">
    <name type="scientific">Marimonas arenosa</name>
    <dbReference type="NCBI Taxonomy" id="1795305"/>
    <lineage>
        <taxon>Bacteria</taxon>
        <taxon>Pseudomonadati</taxon>
        <taxon>Pseudomonadota</taxon>
        <taxon>Alphaproteobacteria</taxon>
        <taxon>Rhodobacterales</taxon>
        <taxon>Paracoccaceae</taxon>
        <taxon>Marimonas</taxon>
    </lineage>
</organism>
<evidence type="ECO:0000313" key="1">
    <source>
        <dbReference type="EMBL" id="MDQ2091343.1"/>
    </source>
</evidence>
<dbReference type="Proteomes" id="UP001226762">
    <property type="component" value="Unassembled WGS sequence"/>
</dbReference>
<sequence length="131" mass="14409">MVASTRSDRHRRVVSSIGHALTLQHEPEAWSGLGGILRARLTEYERASLLASVAAATETNLVIEVCEAVVPARSAGPPPPALSDVEDDARWWADLATLSELRAYLAACFVRLPARERRNFLEEANWMEVTA</sequence>
<gene>
    <name evidence="1" type="ORF">NO357_15690</name>
</gene>
<dbReference type="AlphaFoldDB" id="A0AAE3WF27"/>
<keyword evidence="2" id="KW-1185">Reference proteome</keyword>
<accession>A0AAE3WF27</accession>
<proteinExistence type="predicted"/>
<protein>
    <submittedName>
        <fullName evidence="1">Uncharacterized protein</fullName>
    </submittedName>
</protein>
<comment type="caution">
    <text evidence="1">The sequence shown here is derived from an EMBL/GenBank/DDBJ whole genome shotgun (WGS) entry which is preliminary data.</text>
</comment>
<name>A0AAE3WF27_9RHOB</name>